<evidence type="ECO:0000256" key="8">
    <source>
        <dbReference type="SAM" id="Phobius"/>
    </source>
</evidence>
<comment type="subcellular location">
    <subcellularLocation>
        <location evidence="1">Cell membrane</location>
        <topology evidence="1">Multi-pass membrane protein</topology>
    </subcellularLocation>
</comment>
<dbReference type="Pfam" id="PF03547">
    <property type="entry name" value="Mem_trans"/>
    <property type="match status" value="2"/>
</dbReference>
<evidence type="ECO:0000256" key="5">
    <source>
        <dbReference type="ARBA" id="ARBA00022692"/>
    </source>
</evidence>
<evidence type="ECO:0000256" key="2">
    <source>
        <dbReference type="ARBA" id="ARBA00010145"/>
    </source>
</evidence>
<feature type="transmembrane region" description="Helical" evidence="8">
    <location>
        <begin position="36"/>
        <end position="58"/>
    </location>
</feature>
<feature type="transmembrane region" description="Helical" evidence="8">
    <location>
        <begin position="284"/>
        <end position="307"/>
    </location>
</feature>
<evidence type="ECO:0000256" key="7">
    <source>
        <dbReference type="ARBA" id="ARBA00023136"/>
    </source>
</evidence>
<evidence type="ECO:0000313" key="9">
    <source>
        <dbReference type="EMBL" id="ABK17776.1"/>
    </source>
</evidence>
<dbReference type="InterPro" id="IPR038770">
    <property type="entry name" value="Na+/solute_symporter_sf"/>
</dbReference>
<evidence type="ECO:0000256" key="1">
    <source>
        <dbReference type="ARBA" id="ARBA00004651"/>
    </source>
</evidence>
<organism evidence="9 10">
    <name type="scientific">Syntrophobacter fumaroxidans (strain DSM 10017 / MPOB)</name>
    <dbReference type="NCBI Taxonomy" id="335543"/>
    <lineage>
        <taxon>Bacteria</taxon>
        <taxon>Pseudomonadati</taxon>
        <taxon>Thermodesulfobacteriota</taxon>
        <taxon>Syntrophobacteria</taxon>
        <taxon>Syntrophobacterales</taxon>
        <taxon>Syntrophobacteraceae</taxon>
        <taxon>Syntrophobacter</taxon>
    </lineage>
</organism>
<proteinExistence type="inferred from homology"/>
<dbReference type="GO" id="GO:0005886">
    <property type="term" value="C:plasma membrane"/>
    <property type="evidence" value="ECO:0007669"/>
    <property type="project" value="UniProtKB-SubCell"/>
</dbReference>
<feature type="transmembrane region" description="Helical" evidence="8">
    <location>
        <begin position="6"/>
        <end position="24"/>
    </location>
</feature>
<dbReference type="EMBL" id="CP000478">
    <property type="protein sequence ID" value="ABK17776.1"/>
    <property type="molecule type" value="Genomic_DNA"/>
</dbReference>
<evidence type="ECO:0000256" key="3">
    <source>
        <dbReference type="ARBA" id="ARBA00022448"/>
    </source>
</evidence>
<dbReference type="OrthoDB" id="9805563at2"/>
<keyword evidence="5 8" id="KW-0812">Transmembrane</keyword>
<dbReference type="STRING" id="335543.Sfum_2093"/>
<reference evidence="9 10" key="1">
    <citation type="submission" date="2006-10" db="EMBL/GenBank/DDBJ databases">
        <title>Complete sequence of Syntrophobacter fumaroxidans MPOB.</title>
        <authorList>
            <consortium name="US DOE Joint Genome Institute"/>
            <person name="Copeland A."/>
            <person name="Lucas S."/>
            <person name="Lapidus A."/>
            <person name="Barry K."/>
            <person name="Detter J.C."/>
            <person name="Glavina del Rio T."/>
            <person name="Hammon N."/>
            <person name="Israni S."/>
            <person name="Pitluck S."/>
            <person name="Goltsman E.G."/>
            <person name="Martinez M."/>
            <person name="Schmutz J."/>
            <person name="Larimer F."/>
            <person name="Land M."/>
            <person name="Hauser L."/>
            <person name="Kyrpides N."/>
            <person name="Kim E."/>
            <person name="Boone D.R."/>
            <person name="Brockman F."/>
            <person name="Culley D."/>
            <person name="Ferry J."/>
            <person name="Gunsalus R."/>
            <person name="McInerney M.J."/>
            <person name="Morrison M."/>
            <person name="Plugge C."/>
            <person name="Rohlin L."/>
            <person name="Scholten J."/>
            <person name="Sieber J."/>
            <person name="Stams A.J.M."/>
            <person name="Worm P."/>
            <person name="Henstra A.M."/>
            <person name="Richardson P."/>
        </authorList>
    </citation>
    <scope>NUCLEOTIDE SEQUENCE [LARGE SCALE GENOMIC DNA]</scope>
    <source>
        <strain evidence="10">DSM 10017 / MPOB</strain>
    </source>
</reference>
<evidence type="ECO:0000256" key="4">
    <source>
        <dbReference type="ARBA" id="ARBA00022475"/>
    </source>
</evidence>
<dbReference type="Gene3D" id="1.20.1530.20">
    <property type="match status" value="1"/>
</dbReference>
<keyword evidence="4" id="KW-1003">Cell membrane</keyword>
<dbReference type="HOGENOM" id="CLU_056175_2_1_7"/>
<evidence type="ECO:0000256" key="6">
    <source>
        <dbReference type="ARBA" id="ARBA00022989"/>
    </source>
</evidence>
<dbReference type="InParanoid" id="A0LK24"/>
<feature type="transmembrane region" description="Helical" evidence="8">
    <location>
        <begin position="64"/>
        <end position="90"/>
    </location>
</feature>
<dbReference type="eggNOG" id="COG0679">
    <property type="taxonomic scope" value="Bacteria"/>
</dbReference>
<keyword evidence="7 8" id="KW-0472">Membrane</keyword>
<evidence type="ECO:0000313" key="10">
    <source>
        <dbReference type="Proteomes" id="UP000001784"/>
    </source>
</evidence>
<keyword evidence="10" id="KW-1185">Reference proteome</keyword>
<feature type="transmembrane region" description="Helical" evidence="8">
    <location>
        <begin position="124"/>
        <end position="146"/>
    </location>
</feature>
<dbReference type="AlphaFoldDB" id="A0LK24"/>
<dbReference type="GO" id="GO:0055085">
    <property type="term" value="P:transmembrane transport"/>
    <property type="evidence" value="ECO:0007669"/>
    <property type="project" value="InterPro"/>
</dbReference>
<feature type="transmembrane region" description="Helical" evidence="8">
    <location>
        <begin position="198"/>
        <end position="220"/>
    </location>
</feature>
<accession>A0LK24</accession>
<dbReference type="Proteomes" id="UP000001784">
    <property type="component" value="Chromosome"/>
</dbReference>
<feature type="transmembrane region" description="Helical" evidence="8">
    <location>
        <begin position="97"/>
        <end position="118"/>
    </location>
</feature>
<comment type="similarity">
    <text evidence="2">Belongs to the auxin efflux carrier (TC 2.A.69) family.</text>
</comment>
<protein>
    <submittedName>
        <fullName evidence="9">Auxin Efflux Carrier</fullName>
    </submittedName>
</protein>
<keyword evidence="3" id="KW-0813">Transport</keyword>
<dbReference type="RefSeq" id="WP_011698945.1">
    <property type="nucleotide sequence ID" value="NC_008554.1"/>
</dbReference>
<dbReference type="PANTHER" id="PTHR36838">
    <property type="entry name" value="AUXIN EFFLUX CARRIER FAMILY PROTEIN"/>
    <property type="match status" value="1"/>
</dbReference>
<name>A0LK24_SYNFM</name>
<dbReference type="InterPro" id="IPR004776">
    <property type="entry name" value="Mem_transp_PIN-like"/>
</dbReference>
<dbReference type="KEGG" id="sfu:Sfum_2093"/>
<feature type="transmembrane region" description="Helical" evidence="8">
    <location>
        <begin position="167"/>
        <end position="186"/>
    </location>
</feature>
<gene>
    <name evidence="9" type="ordered locus">Sfum_2093</name>
</gene>
<sequence>MINILVNTILPIFSIIFVGYLLKLKKVIDPAFSRTANQIVFNVAIPAMLLNELAQASFRENFNLRAVICTLVALVVVMGVSFVFCLVLNVPRSRRGTFLHSSFHGNLGYMAYAIAYYTLGESHFARMAILSSFLMIGQNSLAVWALTTFSETHPRQGQIRNLIKLMLRNPIILTMIVGITWSALGFPIPKPFQKGLDILSGMAFPTALLLIGSSLSFGAFREMAMEIVGIGFLKLFGLPLTGYLLMMVAGVPDILTLPAMILLGSPPATVTYIMATELGGDPELAATSVSLFTLASAFSYTLILWMFS</sequence>
<keyword evidence="6 8" id="KW-1133">Transmembrane helix</keyword>